<accession>A0A397GH04</accession>
<comment type="caution">
    <text evidence="1">The sequence shown here is derived from an EMBL/GenBank/DDBJ whole genome shotgun (WGS) entry which is preliminary data.</text>
</comment>
<evidence type="ECO:0000313" key="1">
    <source>
        <dbReference type="EMBL" id="RHZ48293.1"/>
    </source>
</evidence>
<protein>
    <submittedName>
        <fullName evidence="1">Uncharacterized protein</fullName>
    </submittedName>
</protein>
<dbReference type="EMBL" id="PQFF01000471">
    <property type="protein sequence ID" value="RHZ48293.1"/>
    <property type="molecule type" value="Genomic_DNA"/>
</dbReference>
<organism evidence="1 2">
    <name type="scientific">Diversispora epigaea</name>
    <dbReference type="NCBI Taxonomy" id="1348612"/>
    <lineage>
        <taxon>Eukaryota</taxon>
        <taxon>Fungi</taxon>
        <taxon>Fungi incertae sedis</taxon>
        <taxon>Mucoromycota</taxon>
        <taxon>Glomeromycotina</taxon>
        <taxon>Glomeromycetes</taxon>
        <taxon>Diversisporales</taxon>
        <taxon>Diversisporaceae</taxon>
        <taxon>Diversispora</taxon>
    </lineage>
</organism>
<dbReference type="AlphaFoldDB" id="A0A397GH04"/>
<reference evidence="1 2" key="1">
    <citation type="submission" date="2018-08" db="EMBL/GenBank/DDBJ databases">
        <title>Genome and evolution of the arbuscular mycorrhizal fungus Diversispora epigaea (formerly Glomus versiforme) and its bacterial endosymbionts.</title>
        <authorList>
            <person name="Sun X."/>
            <person name="Fei Z."/>
            <person name="Harrison M."/>
        </authorList>
    </citation>
    <scope>NUCLEOTIDE SEQUENCE [LARGE SCALE GENOMIC DNA]</scope>
    <source>
        <strain evidence="1 2">IT104</strain>
    </source>
</reference>
<gene>
    <name evidence="1" type="ORF">Glove_553g55</name>
</gene>
<name>A0A397GH04_9GLOM</name>
<keyword evidence="2" id="KW-1185">Reference proteome</keyword>
<dbReference type="OrthoDB" id="73465at2759"/>
<sequence>MEQAKCPATANNANIKRGTANFFHNCSSTTAGNKITRSQGAIFKLLQNIGWSNYLEISVNQNTKGFTERIFDRNVKFIRNNVVSTSVYYPFQLNEMVPIGTSINTDSELLK</sequence>
<proteinExistence type="predicted"/>
<evidence type="ECO:0000313" key="2">
    <source>
        <dbReference type="Proteomes" id="UP000266861"/>
    </source>
</evidence>
<dbReference type="Proteomes" id="UP000266861">
    <property type="component" value="Unassembled WGS sequence"/>
</dbReference>